<evidence type="ECO:0000313" key="1">
    <source>
        <dbReference type="EMBL" id="TSJ43997.1"/>
    </source>
</evidence>
<name>A0A556MVR1_9SPHI</name>
<accession>A0A556MVR1</accession>
<keyword evidence="2" id="KW-1185">Reference proteome</keyword>
<dbReference type="AlphaFoldDB" id="A0A556MVR1"/>
<evidence type="ECO:0000313" key="2">
    <source>
        <dbReference type="Proteomes" id="UP000318733"/>
    </source>
</evidence>
<proteinExistence type="predicted"/>
<dbReference type="OrthoDB" id="72206at2"/>
<organism evidence="1 2">
    <name type="scientific">Mucilaginibacter corticis</name>
    <dbReference type="NCBI Taxonomy" id="2597670"/>
    <lineage>
        <taxon>Bacteria</taxon>
        <taxon>Pseudomonadati</taxon>
        <taxon>Bacteroidota</taxon>
        <taxon>Sphingobacteriia</taxon>
        <taxon>Sphingobacteriales</taxon>
        <taxon>Sphingobacteriaceae</taxon>
        <taxon>Mucilaginibacter</taxon>
    </lineage>
</organism>
<dbReference type="RefSeq" id="WP_144247560.1">
    <property type="nucleotide sequence ID" value="NZ_VLPK01000001.1"/>
</dbReference>
<gene>
    <name evidence="1" type="ORF">FO440_07425</name>
</gene>
<dbReference type="EMBL" id="VLPK01000001">
    <property type="protein sequence ID" value="TSJ43997.1"/>
    <property type="molecule type" value="Genomic_DNA"/>
</dbReference>
<evidence type="ECO:0008006" key="3">
    <source>
        <dbReference type="Google" id="ProtNLM"/>
    </source>
</evidence>
<sequence>MGLFSADEPKRYEIGDKQLICMFCSNNTFHTRNEQLHSPVRTFLNLEWTDSTATCFVCSSCGYLHWFMR</sequence>
<reference evidence="1 2" key="1">
    <citation type="submission" date="2019-07" db="EMBL/GenBank/DDBJ databases">
        <authorList>
            <person name="Huq M.A."/>
        </authorList>
    </citation>
    <scope>NUCLEOTIDE SEQUENCE [LARGE SCALE GENOMIC DNA]</scope>
    <source>
        <strain evidence="1 2">MAH-19</strain>
    </source>
</reference>
<comment type="caution">
    <text evidence="1">The sequence shown here is derived from an EMBL/GenBank/DDBJ whole genome shotgun (WGS) entry which is preliminary data.</text>
</comment>
<protein>
    <recommendedName>
        <fullName evidence="3">DNA-binding protein</fullName>
    </recommendedName>
</protein>
<dbReference type="Proteomes" id="UP000318733">
    <property type="component" value="Unassembled WGS sequence"/>
</dbReference>